<dbReference type="AlphaFoldDB" id="A0A2S5JEV0"/>
<evidence type="ECO:0000313" key="2">
    <source>
        <dbReference type="Proteomes" id="UP000239736"/>
    </source>
</evidence>
<reference evidence="1 2" key="1">
    <citation type="submission" date="2018-01" db="EMBL/GenBank/DDBJ databases">
        <title>Genomic Encyclopedia of Archaeal and Bacterial Type Strains, Phase II (KMG-II): from individual species to whole genera.</title>
        <authorList>
            <person name="Goeker M."/>
        </authorList>
    </citation>
    <scope>NUCLEOTIDE SEQUENCE [LARGE SCALE GENOMIC DNA]</scope>
    <source>
        <strain evidence="1 2">DSM 12048</strain>
    </source>
</reference>
<sequence length="330" mass="35299">MRTVLWLIALVAVLFAAGWHLAARQIRSGIGQALAGMQATGQASVADWRLQGFPWRFDLTLQEPRLASADGQFAWAAPKLELHALSYRPHHLIAVLPARQTVWLGGEEIDIQTADARASAVTRISTDVPLERANVVARDLRLTGRLDWSMTVTELRLAAQALDDDPLGQNAIRIGAEATGIDLKGPAQAILARAGLDAEDGHLRLDGIVATDRPLDRRALDGRLRVTAVRITDLAFDWGGLSLTGAGEMNVSSAGQPEGRIDLSLRNWRALLPVLRQAGLIQPRSQAMAESMLGMLAASDGNPDTLSLPLVLSGGAMALGPLPLGPAPRF</sequence>
<accession>A0A2S5JEV0</accession>
<comment type="caution">
    <text evidence="1">The sequence shown here is derived from an EMBL/GenBank/DDBJ whole genome shotgun (WGS) entry which is preliminary data.</text>
</comment>
<gene>
    <name evidence="1" type="ORF">LV82_02455</name>
</gene>
<dbReference type="InterPro" id="IPR018666">
    <property type="entry name" value="DUF2125"/>
</dbReference>
<name>A0A2S5JEV0_9RHOB</name>
<organism evidence="1 2">
    <name type="scientific">Albidovulum inexpectatum</name>
    <dbReference type="NCBI Taxonomy" id="196587"/>
    <lineage>
        <taxon>Bacteria</taxon>
        <taxon>Pseudomonadati</taxon>
        <taxon>Pseudomonadota</taxon>
        <taxon>Alphaproteobacteria</taxon>
        <taxon>Rhodobacterales</taxon>
        <taxon>Paracoccaceae</taxon>
        <taxon>Albidovulum</taxon>
    </lineage>
</organism>
<evidence type="ECO:0008006" key="3">
    <source>
        <dbReference type="Google" id="ProtNLM"/>
    </source>
</evidence>
<proteinExistence type="predicted"/>
<dbReference type="RefSeq" id="WP_170063420.1">
    <property type="nucleotide sequence ID" value="NZ_PRDS01000008.1"/>
</dbReference>
<protein>
    <recommendedName>
        <fullName evidence="3">DUF2125 domain-containing protein</fullName>
    </recommendedName>
</protein>
<dbReference type="Proteomes" id="UP000239736">
    <property type="component" value="Unassembled WGS sequence"/>
</dbReference>
<dbReference type="Pfam" id="PF09898">
    <property type="entry name" value="DUF2125"/>
    <property type="match status" value="1"/>
</dbReference>
<keyword evidence="2" id="KW-1185">Reference proteome</keyword>
<dbReference type="EMBL" id="PRDS01000008">
    <property type="protein sequence ID" value="PPB79898.1"/>
    <property type="molecule type" value="Genomic_DNA"/>
</dbReference>
<evidence type="ECO:0000313" key="1">
    <source>
        <dbReference type="EMBL" id="PPB79898.1"/>
    </source>
</evidence>